<keyword evidence="7 8" id="KW-0472">Membrane</keyword>
<feature type="transmembrane region" description="Helical" evidence="8">
    <location>
        <begin position="17"/>
        <end position="35"/>
    </location>
</feature>
<keyword evidence="2" id="KW-1003">Cell membrane</keyword>
<evidence type="ECO:0000256" key="2">
    <source>
        <dbReference type="ARBA" id="ARBA00022475"/>
    </source>
</evidence>
<evidence type="ECO:0000256" key="5">
    <source>
        <dbReference type="ARBA" id="ARBA00022692"/>
    </source>
</evidence>
<evidence type="ECO:0000313" key="10">
    <source>
        <dbReference type="EMBL" id="OGM54303.1"/>
    </source>
</evidence>
<dbReference type="GO" id="GO:0016763">
    <property type="term" value="F:pentosyltransferase activity"/>
    <property type="evidence" value="ECO:0007669"/>
    <property type="project" value="TreeGrafter"/>
</dbReference>
<proteinExistence type="predicted"/>
<evidence type="ECO:0000259" key="9">
    <source>
        <dbReference type="Pfam" id="PF13231"/>
    </source>
</evidence>
<dbReference type="AlphaFoldDB" id="A0A1F8ARB0"/>
<comment type="subcellular location">
    <subcellularLocation>
        <location evidence="1">Cell membrane</location>
        <topology evidence="1">Multi-pass membrane protein</topology>
    </subcellularLocation>
</comment>
<dbReference type="GO" id="GO:0005886">
    <property type="term" value="C:plasma membrane"/>
    <property type="evidence" value="ECO:0007669"/>
    <property type="project" value="UniProtKB-SubCell"/>
</dbReference>
<feature type="transmembrane region" description="Helical" evidence="8">
    <location>
        <begin position="97"/>
        <end position="118"/>
    </location>
</feature>
<feature type="transmembrane region" description="Helical" evidence="8">
    <location>
        <begin position="312"/>
        <end position="333"/>
    </location>
</feature>
<dbReference type="PANTHER" id="PTHR33908">
    <property type="entry name" value="MANNOSYLTRANSFERASE YKCB-RELATED"/>
    <property type="match status" value="1"/>
</dbReference>
<dbReference type="GO" id="GO:0009103">
    <property type="term" value="P:lipopolysaccharide biosynthetic process"/>
    <property type="evidence" value="ECO:0007669"/>
    <property type="project" value="UniProtKB-ARBA"/>
</dbReference>
<dbReference type="Proteomes" id="UP000178603">
    <property type="component" value="Unassembled WGS sequence"/>
</dbReference>
<dbReference type="EMBL" id="MGGW01000015">
    <property type="protein sequence ID" value="OGM54303.1"/>
    <property type="molecule type" value="Genomic_DNA"/>
</dbReference>
<feature type="transmembrane region" description="Helical" evidence="8">
    <location>
        <begin position="125"/>
        <end position="147"/>
    </location>
</feature>
<protein>
    <recommendedName>
        <fullName evidence="9">Glycosyltransferase RgtA/B/C/D-like domain-containing protein</fullName>
    </recommendedName>
</protein>
<reference evidence="10 11" key="1">
    <citation type="journal article" date="2016" name="Nat. Commun.">
        <title>Thousands of microbial genomes shed light on interconnected biogeochemical processes in an aquifer system.</title>
        <authorList>
            <person name="Anantharaman K."/>
            <person name="Brown C.T."/>
            <person name="Hug L.A."/>
            <person name="Sharon I."/>
            <person name="Castelle C.J."/>
            <person name="Probst A.J."/>
            <person name="Thomas B.C."/>
            <person name="Singh A."/>
            <person name="Wilkins M.J."/>
            <person name="Karaoz U."/>
            <person name="Brodie E.L."/>
            <person name="Williams K.H."/>
            <person name="Hubbard S.S."/>
            <person name="Banfield J.F."/>
        </authorList>
    </citation>
    <scope>NUCLEOTIDE SEQUENCE [LARGE SCALE GENOMIC DNA]</scope>
</reference>
<accession>A0A1F8ARB0</accession>
<keyword evidence="5 8" id="KW-0812">Transmembrane</keyword>
<feature type="transmembrane region" description="Helical" evidence="8">
    <location>
        <begin position="366"/>
        <end position="384"/>
    </location>
</feature>
<sequence>MKRYYLGFLKEVSSHKVLYSLLSLVLLCAVFIRVYRVDQILWFYFDQGRDALVIWDFWHNGKVFLVGPTTGIAGIFRGPWYYWLIAPMYLIGGGDPVWPAVFLSVLTVVAILFLYVLGKEIAGRGAGLIATVIAGFSYYIMIASRWLSNPTPMLLISVLLVYSVFRVIGSRKPTKYWLVIGFLLGLAMQFGSAAEVFYFPTVLFVAIWKRKTVNKLIVISSLFIVVGTFLPQIIFDIRHQGILTANIQKFLLEEGSFKLSFWEIVKIRFPFYWDVFTNKIWPGEPNLMKSAITLGFMTFVYNWRELLANRKFVILGLLVLSPLVGMLFFQGNYGNVYDYYFTGYYLVFILFFSVVLAQLFRAKSGWILLVLFFGFFFRINLPLLRNFIIAGVDGSTTVAFGNQKQAIDWVYEDAGGRQFSVDVYVPPVIPYAYDYLFTWYGPEKFGFKPSKDLVDPLYTIYEVDPPHPERLEAWMARQKGIAVVEKEVRFGGITVQKRKRI</sequence>
<evidence type="ECO:0000256" key="3">
    <source>
        <dbReference type="ARBA" id="ARBA00022676"/>
    </source>
</evidence>
<keyword evidence="3" id="KW-0328">Glycosyltransferase</keyword>
<keyword evidence="4" id="KW-0808">Transferase</keyword>
<gene>
    <name evidence="10" type="ORF">A3E44_03935</name>
</gene>
<dbReference type="Pfam" id="PF13231">
    <property type="entry name" value="PMT_2"/>
    <property type="match status" value="1"/>
</dbReference>
<name>A0A1F8ARB0_9BACT</name>
<keyword evidence="6 8" id="KW-1133">Transmembrane helix</keyword>
<dbReference type="PANTHER" id="PTHR33908:SF11">
    <property type="entry name" value="MEMBRANE PROTEIN"/>
    <property type="match status" value="1"/>
</dbReference>
<feature type="transmembrane region" description="Helical" evidence="8">
    <location>
        <begin position="63"/>
        <end position="85"/>
    </location>
</feature>
<feature type="transmembrane region" description="Helical" evidence="8">
    <location>
        <begin position="176"/>
        <end position="197"/>
    </location>
</feature>
<evidence type="ECO:0000256" key="4">
    <source>
        <dbReference type="ARBA" id="ARBA00022679"/>
    </source>
</evidence>
<evidence type="ECO:0000256" key="8">
    <source>
        <dbReference type="SAM" id="Phobius"/>
    </source>
</evidence>
<dbReference type="InterPro" id="IPR050297">
    <property type="entry name" value="LipidA_mod_glycosyltrf_83"/>
</dbReference>
<comment type="caution">
    <text evidence="10">The sequence shown here is derived from an EMBL/GenBank/DDBJ whole genome shotgun (WGS) entry which is preliminary data.</text>
</comment>
<evidence type="ECO:0000256" key="7">
    <source>
        <dbReference type="ARBA" id="ARBA00023136"/>
    </source>
</evidence>
<feature type="transmembrane region" description="Helical" evidence="8">
    <location>
        <begin position="217"/>
        <end position="235"/>
    </location>
</feature>
<feature type="domain" description="Glycosyltransferase RgtA/B/C/D-like" evidence="9">
    <location>
        <begin position="78"/>
        <end position="234"/>
    </location>
</feature>
<evidence type="ECO:0000313" key="11">
    <source>
        <dbReference type="Proteomes" id="UP000178603"/>
    </source>
</evidence>
<feature type="transmembrane region" description="Helical" evidence="8">
    <location>
        <begin position="153"/>
        <end position="169"/>
    </location>
</feature>
<dbReference type="InterPro" id="IPR038731">
    <property type="entry name" value="RgtA/B/C-like"/>
</dbReference>
<evidence type="ECO:0000256" key="1">
    <source>
        <dbReference type="ARBA" id="ARBA00004651"/>
    </source>
</evidence>
<organism evidence="10 11">
    <name type="scientific">Candidatus Woesebacteria bacterium RIFCSPHIGHO2_12_FULL_41_24</name>
    <dbReference type="NCBI Taxonomy" id="1802510"/>
    <lineage>
        <taxon>Bacteria</taxon>
        <taxon>Candidatus Woeseibacteriota</taxon>
    </lineage>
</organism>
<evidence type="ECO:0000256" key="6">
    <source>
        <dbReference type="ARBA" id="ARBA00022989"/>
    </source>
</evidence>
<feature type="transmembrane region" description="Helical" evidence="8">
    <location>
        <begin position="339"/>
        <end position="359"/>
    </location>
</feature>